<accession>A0A7Y0X950</accession>
<dbReference type="RefSeq" id="WP_269665716.1">
    <property type="nucleotide sequence ID" value="NZ_CP138328.1"/>
</dbReference>
<proteinExistence type="predicted"/>
<feature type="domain" description="DUF4145" evidence="1">
    <location>
        <begin position="105"/>
        <end position="191"/>
    </location>
</feature>
<evidence type="ECO:0000259" key="1">
    <source>
        <dbReference type="Pfam" id="PF13643"/>
    </source>
</evidence>
<dbReference type="EMBL" id="JABCLD010002250">
    <property type="protein sequence ID" value="NMU29780.1"/>
    <property type="molecule type" value="Genomic_DNA"/>
</dbReference>
<gene>
    <name evidence="2" type="ORF">HKB21_29665</name>
</gene>
<reference evidence="2 3" key="1">
    <citation type="submission" date="2020-04" db="EMBL/GenBank/DDBJ databases">
        <title>Whole-genome sequencing of Vibrio spp. from China reveals different genetic environments of blaCTX-M-14 among diverse lineages.</title>
        <authorList>
            <person name="Zheng Z."/>
            <person name="Ye L."/>
            <person name="Chen S."/>
        </authorList>
    </citation>
    <scope>NUCLEOTIDE SEQUENCE [LARGE SCALE GENOMIC DNA]</scope>
    <source>
        <strain evidence="2 3">Vb0574</strain>
    </source>
</reference>
<sequence length="292" mass="33439">MAQKKIRSYCRRCSNRTNHVVLSEHIESEREEYAYDHTFQITECLGCNTKSFREVYEEIEHAYQISDTDWEIPTSVDVYPKFIVGHREFEGGYHLPSLVERIYKEVLLAIQEDALILAGLGLRGTVEAVCNDLGISGRSLDIRISKLATAGYISKRDVERLHGIRFMGNDAAHELKKPKQEQLSVALKIVEHLLASVYVLEKEAQGKLETMITEYPKFEKLIEEHLDQFTVGEELPMLAILGRDIRRVKDSIVNLETELAEQIRNGKFPKLSVGKVDKYGNSQNDLQHYIVS</sequence>
<evidence type="ECO:0000313" key="2">
    <source>
        <dbReference type="EMBL" id="NMU29780.1"/>
    </source>
</evidence>
<protein>
    <submittedName>
        <fullName evidence="2">DUF4145 domain-containing protein</fullName>
    </submittedName>
</protein>
<organism evidence="2 3">
    <name type="scientific">Vibrio parahaemolyticus</name>
    <dbReference type="NCBI Taxonomy" id="670"/>
    <lineage>
        <taxon>Bacteria</taxon>
        <taxon>Pseudomonadati</taxon>
        <taxon>Pseudomonadota</taxon>
        <taxon>Gammaproteobacteria</taxon>
        <taxon>Vibrionales</taxon>
        <taxon>Vibrionaceae</taxon>
        <taxon>Vibrio</taxon>
    </lineage>
</organism>
<name>A0A7Y0X950_VIBPH</name>
<dbReference type="InterPro" id="IPR025285">
    <property type="entry name" value="DUF4145"/>
</dbReference>
<evidence type="ECO:0000313" key="3">
    <source>
        <dbReference type="Proteomes" id="UP000555836"/>
    </source>
</evidence>
<comment type="caution">
    <text evidence="2">The sequence shown here is derived from an EMBL/GenBank/DDBJ whole genome shotgun (WGS) entry which is preliminary data.</text>
</comment>
<dbReference type="Pfam" id="PF13643">
    <property type="entry name" value="DUF4145"/>
    <property type="match status" value="1"/>
</dbReference>
<dbReference type="AlphaFoldDB" id="A0A7Y0X950"/>
<dbReference type="Proteomes" id="UP000555836">
    <property type="component" value="Unassembled WGS sequence"/>
</dbReference>